<evidence type="ECO:0000313" key="3">
    <source>
        <dbReference type="Proteomes" id="UP000002287"/>
    </source>
</evidence>
<accession>A4JU59</accession>
<organism evidence="2 3">
    <name type="scientific">Burkholderia vietnamiensis (strain G4 / LMG 22486)</name>
    <name type="common">Burkholderia cepacia (strain R1808)</name>
    <dbReference type="NCBI Taxonomy" id="269482"/>
    <lineage>
        <taxon>Bacteria</taxon>
        <taxon>Pseudomonadati</taxon>
        <taxon>Pseudomonadota</taxon>
        <taxon>Betaproteobacteria</taxon>
        <taxon>Burkholderiales</taxon>
        <taxon>Burkholderiaceae</taxon>
        <taxon>Burkholderia</taxon>
        <taxon>Burkholderia cepacia complex</taxon>
    </lineage>
</organism>
<name>A4JU59_BURVG</name>
<feature type="region of interest" description="Disordered" evidence="1">
    <location>
        <begin position="96"/>
        <end position="115"/>
    </location>
</feature>
<sequence length="115" mass="12465">MTSLNAKPAHSPADLAVFRSSRSSSPVGTAMRAHLGMSMTPPADWRGDAPAFSMERGKMTVRNWDTSELLPDFEGIAYDYMARAFVSLGFDGGERSINVSDPLSTSTQQYSERGA</sequence>
<dbReference type="AlphaFoldDB" id="A4JU59"/>
<dbReference type="EMBL" id="CP000617">
    <property type="protein sequence ID" value="ABO59812.1"/>
    <property type="molecule type" value="Genomic_DNA"/>
</dbReference>
<feature type="compositionally biased region" description="Polar residues" evidence="1">
    <location>
        <begin position="97"/>
        <end position="115"/>
    </location>
</feature>
<evidence type="ECO:0000313" key="2">
    <source>
        <dbReference type="EMBL" id="ABO59812.1"/>
    </source>
</evidence>
<feature type="region of interest" description="Disordered" evidence="1">
    <location>
        <begin position="1"/>
        <end position="29"/>
    </location>
</feature>
<gene>
    <name evidence="2" type="ordered locus">Bcep1808_6925</name>
</gene>
<dbReference type="Proteomes" id="UP000002287">
    <property type="component" value="Plasmid pBVIE01"/>
</dbReference>
<proteinExistence type="predicted"/>
<keyword evidence="2" id="KW-0614">Plasmid</keyword>
<dbReference type="HOGENOM" id="CLU_163865_0_0_4"/>
<geneLocation type="plasmid" evidence="2 3">
    <name>pBVIE01</name>
</geneLocation>
<dbReference type="KEGG" id="bvi:Bcep1808_6925"/>
<evidence type="ECO:0000256" key="1">
    <source>
        <dbReference type="SAM" id="MobiDB-lite"/>
    </source>
</evidence>
<protein>
    <submittedName>
        <fullName evidence="2">Uncharacterized protein</fullName>
    </submittedName>
</protein>
<reference evidence="2 3" key="1">
    <citation type="submission" date="2007-03" db="EMBL/GenBank/DDBJ databases">
        <title>Complete sequence of plasmid pBVIE01 of Burkholderia vietnamiensis G4.</title>
        <authorList>
            <consortium name="US DOE Joint Genome Institute"/>
            <person name="Copeland A."/>
            <person name="Lucas S."/>
            <person name="Lapidus A."/>
            <person name="Barry K."/>
            <person name="Detter J.C."/>
            <person name="Glavina del Rio T."/>
            <person name="Hammon N."/>
            <person name="Israni S."/>
            <person name="Dalin E."/>
            <person name="Tice H."/>
            <person name="Pitluck S."/>
            <person name="Chain P."/>
            <person name="Malfatti S."/>
            <person name="Shin M."/>
            <person name="Vergez L."/>
            <person name="Schmutz J."/>
            <person name="Larimer F."/>
            <person name="Land M."/>
            <person name="Hauser L."/>
            <person name="Kyrpides N."/>
            <person name="Tiedje J."/>
            <person name="Richardson P."/>
        </authorList>
    </citation>
    <scope>NUCLEOTIDE SEQUENCE [LARGE SCALE GENOMIC DNA]</scope>
    <source>
        <strain evidence="3">G4 / LMG 22486</strain>
        <plasmid evidence="2 3">pBVIE01</plasmid>
    </source>
</reference>